<dbReference type="FunFam" id="3.40.640.10:FF:000012">
    <property type="entry name" value="alanine aminotransferase 2"/>
    <property type="match status" value="1"/>
</dbReference>
<comment type="cofactor">
    <cofactor evidence="1">
        <name>pyridoxal 5'-phosphate</name>
        <dbReference type="ChEBI" id="CHEBI:597326"/>
    </cofactor>
</comment>
<dbReference type="FunFam" id="3.90.1150.10:FF:000151">
    <property type="entry name" value="Alanine aminotransferase 2"/>
    <property type="match status" value="1"/>
</dbReference>
<keyword evidence="3" id="KW-0032">Aminotransferase</keyword>
<evidence type="ECO:0000256" key="8">
    <source>
        <dbReference type="ARBA" id="ARBA00078532"/>
    </source>
</evidence>
<dbReference type="HOGENOM" id="CLU_014254_3_0_1"/>
<dbReference type="InterPro" id="IPR015421">
    <property type="entry name" value="PyrdxlP-dep_Trfase_major"/>
</dbReference>
<dbReference type="EMBL" id="BABT02000126">
    <property type="protein sequence ID" value="GAA97564.1"/>
    <property type="molecule type" value="Genomic_DNA"/>
</dbReference>
<dbReference type="PANTHER" id="PTHR11751:SF29">
    <property type="entry name" value="ALANINE TRANSAMINASE"/>
    <property type="match status" value="1"/>
</dbReference>
<accession>G7E404</accession>
<dbReference type="OMA" id="FGFECPP"/>
<gene>
    <name evidence="12" type="primary">Mo04242</name>
    <name evidence="12" type="ORF">E5Q_04242</name>
</gene>
<dbReference type="InterPro" id="IPR004839">
    <property type="entry name" value="Aminotransferase_I/II_large"/>
</dbReference>
<proteinExistence type="inferred from homology"/>
<protein>
    <recommendedName>
        <fullName evidence="7">Glutamate pyruvate transaminase</fullName>
    </recommendedName>
    <alternativeName>
        <fullName evidence="8">Glutamic--alanine transaminase</fullName>
    </alternativeName>
    <alternativeName>
        <fullName evidence="9">Glutamic--pyruvic transaminase</fullName>
    </alternativeName>
</protein>
<dbReference type="Gene3D" id="1.10.287.1970">
    <property type="match status" value="1"/>
</dbReference>
<dbReference type="AlphaFoldDB" id="G7E404"/>
<dbReference type="UniPathway" id="UPA00528">
    <property type="reaction ID" value="UER00586"/>
</dbReference>
<evidence type="ECO:0000313" key="13">
    <source>
        <dbReference type="Proteomes" id="UP000009131"/>
    </source>
</evidence>
<evidence type="ECO:0000256" key="3">
    <source>
        <dbReference type="ARBA" id="ARBA00022576"/>
    </source>
</evidence>
<evidence type="ECO:0000256" key="9">
    <source>
        <dbReference type="ARBA" id="ARBA00080525"/>
    </source>
</evidence>
<dbReference type="Gene3D" id="3.90.1150.10">
    <property type="entry name" value="Aspartate Aminotransferase, domain 1"/>
    <property type="match status" value="1"/>
</dbReference>
<dbReference type="FunCoup" id="G7E404">
    <property type="interactions" value="170"/>
</dbReference>
<evidence type="ECO:0000256" key="4">
    <source>
        <dbReference type="ARBA" id="ARBA00022679"/>
    </source>
</evidence>
<evidence type="ECO:0000256" key="6">
    <source>
        <dbReference type="ARBA" id="ARBA00025785"/>
    </source>
</evidence>
<dbReference type="Pfam" id="PF00155">
    <property type="entry name" value="Aminotran_1_2"/>
    <property type="match status" value="1"/>
</dbReference>
<evidence type="ECO:0000256" key="5">
    <source>
        <dbReference type="ARBA" id="ARBA00022898"/>
    </source>
</evidence>
<dbReference type="STRING" id="764103.G7E404"/>
<comment type="subunit">
    <text evidence="2">Homodimer.</text>
</comment>
<dbReference type="InParanoid" id="G7E404"/>
<organism evidence="12 13">
    <name type="scientific">Mixia osmundae (strain CBS 9802 / IAM 14324 / JCM 22182 / KY 12970)</name>
    <dbReference type="NCBI Taxonomy" id="764103"/>
    <lineage>
        <taxon>Eukaryota</taxon>
        <taxon>Fungi</taxon>
        <taxon>Dikarya</taxon>
        <taxon>Basidiomycota</taxon>
        <taxon>Pucciniomycotina</taxon>
        <taxon>Mixiomycetes</taxon>
        <taxon>Mixiales</taxon>
        <taxon>Mixiaceae</taxon>
        <taxon>Mixia</taxon>
    </lineage>
</organism>
<name>G7E404_MIXOS</name>
<dbReference type="FunFam" id="1.10.287.1970:FF:000001">
    <property type="entry name" value="Alanine aminotransferase 2"/>
    <property type="match status" value="1"/>
</dbReference>
<evidence type="ECO:0000259" key="11">
    <source>
        <dbReference type="Pfam" id="PF00155"/>
    </source>
</evidence>
<reference evidence="12 13" key="2">
    <citation type="journal article" date="2012" name="Open Biol.">
        <title>Characteristics of nucleosomes and linker DNA regions on the genome of the basidiomycete Mixia osmundae revealed by mono- and dinucleosome mapping.</title>
        <authorList>
            <person name="Nishida H."/>
            <person name="Kondo S."/>
            <person name="Matsumoto T."/>
            <person name="Suzuki Y."/>
            <person name="Yoshikawa H."/>
            <person name="Taylor T.D."/>
            <person name="Sugiyama J."/>
        </authorList>
    </citation>
    <scope>NUCLEOTIDE SEQUENCE [LARGE SCALE GENOMIC DNA]</scope>
    <source>
        <strain evidence="13">CBS 9802 / IAM 14324 / JCM 22182 / KY 12970</strain>
    </source>
</reference>
<comment type="similarity">
    <text evidence="6">Belongs to the class-I pyridoxal-phosphate-dependent aminotransferase family. Alanine aminotransferase subfamily.</text>
</comment>
<reference evidence="12 13" key="1">
    <citation type="journal article" date="2011" name="J. Gen. Appl. Microbiol.">
        <title>Draft genome sequencing of the enigmatic basidiomycete Mixia osmundae.</title>
        <authorList>
            <person name="Nishida H."/>
            <person name="Nagatsuka Y."/>
            <person name="Sugiyama J."/>
        </authorList>
    </citation>
    <scope>NUCLEOTIDE SEQUENCE [LARGE SCALE GENOMIC DNA]</scope>
    <source>
        <strain evidence="13">CBS 9802 / IAM 14324 / JCM 22182 / KY 12970</strain>
    </source>
</reference>
<evidence type="ECO:0000256" key="7">
    <source>
        <dbReference type="ARBA" id="ARBA00077894"/>
    </source>
</evidence>
<dbReference type="GO" id="GO:0030170">
    <property type="term" value="F:pyridoxal phosphate binding"/>
    <property type="evidence" value="ECO:0007669"/>
    <property type="project" value="InterPro"/>
</dbReference>
<evidence type="ECO:0000256" key="2">
    <source>
        <dbReference type="ARBA" id="ARBA00011738"/>
    </source>
</evidence>
<dbReference type="PANTHER" id="PTHR11751">
    <property type="entry name" value="ALANINE AMINOTRANSFERASE"/>
    <property type="match status" value="1"/>
</dbReference>
<dbReference type="GO" id="GO:0042853">
    <property type="term" value="P:L-alanine catabolic process"/>
    <property type="evidence" value="ECO:0007669"/>
    <property type="project" value="UniProtKB-UniPathway"/>
</dbReference>
<keyword evidence="13" id="KW-1185">Reference proteome</keyword>
<evidence type="ECO:0000313" key="12">
    <source>
        <dbReference type="EMBL" id="GAA97564.1"/>
    </source>
</evidence>
<dbReference type="Proteomes" id="UP000009131">
    <property type="component" value="Unassembled WGS sequence"/>
</dbReference>
<dbReference type="OrthoDB" id="1732682at2759"/>
<dbReference type="eggNOG" id="KOG0258">
    <property type="taxonomic scope" value="Eukaryota"/>
</dbReference>
<feature type="domain" description="Aminotransferase class I/classII large" evidence="11">
    <location>
        <begin position="185"/>
        <end position="561"/>
    </location>
</feature>
<keyword evidence="4" id="KW-0808">Transferase</keyword>
<dbReference type="InterPro" id="IPR045088">
    <property type="entry name" value="ALAT1/2-like"/>
</dbReference>
<keyword evidence="5" id="KW-0663">Pyridoxal phosphate</keyword>
<evidence type="ECO:0000256" key="1">
    <source>
        <dbReference type="ARBA" id="ARBA00001933"/>
    </source>
</evidence>
<dbReference type="InterPro" id="IPR015422">
    <property type="entry name" value="PyrdxlP-dep_Trfase_small"/>
</dbReference>
<sequence>MQRSTQRGLLPEQEAANSIPPVSPCTKLSQTCHQPNALSQLAVKALNRAITPAFRGPLLQRSIAMSSVLQATTVSVEAATNYARSKVQGERKPDERVLTLDSINHNVKTAEYAVRGAIALRAEELRVKTQKGDTKDLNFKEVVSCNIGNPQQLGQTPITFFRQVAALCECPDLLDNPLAPKLFAQDAIDRAREYIKAIGSVGAYSHSKGVPLIRQYVADFLEERDGHKADPEKIYLTAGASAGVSNIMQLMIASPNDGVMIPIPQYPLYTAALALNNAQPIRYYLQEEKQWSPDVEGLKQVISEARASGILPKAICVISPGNPVGNVLSQEAIADILKFAYNERLVVLADEVYQTNIYHPSQKPFVSFRKVLRSLGEPYSSSVELVSFHSISKGQVGECGRRGGYFEIENFDPKVEEQIYKLASIQLCPPLQGQIAMGNLIRPPRKGDVSYDEYTKEVDDIQKTLAKRSDVLHKAFSELEGVDCQPAEGALYLFPQLKLPAKAQKAASEQGKSVDAMYCMDLLNETGICVVAGSGFGQEANTFHFRTTVLAPGTEDFVQRLKEFHNDFLHKYSD</sequence>
<feature type="region of interest" description="Disordered" evidence="10">
    <location>
        <begin position="1"/>
        <end position="24"/>
    </location>
</feature>
<dbReference type="Gene3D" id="3.40.640.10">
    <property type="entry name" value="Type I PLP-dependent aspartate aminotransferase-like (Major domain)"/>
    <property type="match status" value="1"/>
</dbReference>
<dbReference type="GO" id="GO:0008483">
    <property type="term" value="F:transaminase activity"/>
    <property type="evidence" value="ECO:0007669"/>
    <property type="project" value="UniProtKB-KW"/>
</dbReference>
<dbReference type="InterPro" id="IPR015424">
    <property type="entry name" value="PyrdxlP-dep_Trfase"/>
</dbReference>
<evidence type="ECO:0000256" key="10">
    <source>
        <dbReference type="SAM" id="MobiDB-lite"/>
    </source>
</evidence>
<dbReference type="RefSeq" id="XP_014570653.1">
    <property type="nucleotide sequence ID" value="XM_014715167.1"/>
</dbReference>
<dbReference type="CDD" id="cd00609">
    <property type="entry name" value="AAT_like"/>
    <property type="match status" value="1"/>
</dbReference>
<comment type="caution">
    <text evidence="12">The sequence shown here is derived from an EMBL/GenBank/DDBJ whole genome shotgun (WGS) entry which is preliminary data.</text>
</comment>
<dbReference type="SUPFAM" id="SSF53383">
    <property type="entry name" value="PLP-dependent transferases"/>
    <property type="match status" value="1"/>
</dbReference>